<protein>
    <recommendedName>
        <fullName evidence="2">BTB domain-containing protein</fullName>
    </recommendedName>
</protein>
<dbReference type="CDD" id="cd18186">
    <property type="entry name" value="BTB_POZ_ZBTB_KLHL-like"/>
    <property type="match status" value="1"/>
</dbReference>
<dbReference type="SUPFAM" id="SSF54695">
    <property type="entry name" value="POZ domain"/>
    <property type="match status" value="1"/>
</dbReference>
<evidence type="ECO:0000259" key="2">
    <source>
        <dbReference type="PROSITE" id="PS50097"/>
    </source>
</evidence>
<accession>F0XS26</accession>
<dbReference type="Pfam" id="PF00651">
    <property type="entry name" value="BTB"/>
    <property type="match status" value="1"/>
</dbReference>
<dbReference type="eggNOG" id="ENOG502SP89">
    <property type="taxonomic scope" value="Eukaryota"/>
</dbReference>
<dbReference type="OrthoDB" id="6359816at2759"/>
<dbReference type="InterPro" id="IPR011333">
    <property type="entry name" value="SKP1/BTB/POZ_sf"/>
</dbReference>
<sequence>MTQVVGESSRAAAGRVPTNQAATNYAGNPPQHLATATAHASADLTAHLLATRTLLDTMRAPATRAPRPVVLDEGIDDDPDSSAESLNPQEDLWLTTANGQYNSPIVTLDVGNPPKTFYVHRDVLVKYDFFRASLEGNFLESQTQHIDLPEENPAIFHFLVAFLYEKQYAPIQPLAGALQPKIDVKGKGRSNIEEFERYSPTVTADGLPIDDLEHQDHPHQPRLNSRFFDPTRQGRPSKHYQACRCPLCSQTTGSLNERTLRSRCWHCNRFPPALSPSGRLVETADRHRRVRTQRRGEGRRHMVQGRPVPHAAVVPPAHPALLPGDAFIQYFDGDQPINGLDQSPYQSEEDVRSWLMAYELNLDVYLCANRHMMEDFKQEVARATVDMLESVGTGAALPEVLQLCLKLLGGLSERDALLRMILARIGYLQPVLWRRVPEEMSTFLTENPQVAVLIMREMAEQREEAGLTHVIPRMEPLVASPVTGIHH</sequence>
<keyword evidence="4" id="KW-1185">Reference proteome</keyword>
<feature type="domain" description="BTB" evidence="2">
    <location>
        <begin position="106"/>
        <end position="172"/>
    </location>
</feature>
<dbReference type="Gene3D" id="3.30.710.10">
    <property type="entry name" value="Potassium Channel Kv1.1, Chain A"/>
    <property type="match status" value="1"/>
</dbReference>
<dbReference type="EMBL" id="GL629990">
    <property type="protein sequence ID" value="EFW99602.1"/>
    <property type="molecule type" value="Genomic_DNA"/>
</dbReference>
<dbReference type="PANTHER" id="PTHR47843:SF6">
    <property type="entry name" value="BTB DOMAIN-CONTAINING PROTEIN"/>
    <property type="match status" value="1"/>
</dbReference>
<name>F0XS26_GROCL</name>
<dbReference type="InParanoid" id="F0XS26"/>
<dbReference type="AlphaFoldDB" id="F0XS26"/>
<evidence type="ECO:0000256" key="1">
    <source>
        <dbReference type="SAM" id="MobiDB-lite"/>
    </source>
</evidence>
<dbReference type="Proteomes" id="UP000007796">
    <property type="component" value="Unassembled WGS sequence"/>
</dbReference>
<dbReference type="PROSITE" id="PS50097">
    <property type="entry name" value="BTB"/>
    <property type="match status" value="1"/>
</dbReference>
<proteinExistence type="predicted"/>
<dbReference type="PANTHER" id="PTHR47843">
    <property type="entry name" value="BTB DOMAIN-CONTAINING PROTEIN-RELATED"/>
    <property type="match status" value="1"/>
</dbReference>
<dbReference type="RefSeq" id="XP_014169085.1">
    <property type="nucleotide sequence ID" value="XM_014313610.1"/>
</dbReference>
<reference evidence="3 4" key="1">
    <citation type="journal article" date="2011" name="Proc. Natl. Acad. Sci. U.S.A.">
        <title>Genome and transcriptome analyses of the mountain pine beetle-fungal symbiont Grosmannia clavigera, a lodgepole pine pathogen.</title>
        <authorList>
            <person name="DiGuistini S."/>
            <person name="Wang Y."/>
            <person name="Liao N.Y."/>
            <person name="Taylor G."/>
            <person name="Tanguay P."/>
            <person name="Feau N."/>
            <person name="Henrissat B."/>
            <person name="Chan S.K."/>
            <person name="Hesse-Orce U."/>
            <person name="Alamouti S.M."/>
            <person name="Tsui C.K.M."/>
            <person name="Docking R.T."/>
            <person name="Levasseur A."/>
            <person name="Haridas S."/>
            <person name="Robertson G."/>
            <person name="Birol I."/>
            <person name="Holt R.A."/>
            <person name="Marra M.A."/>
            <person name="Hamelin R.C."/>
            <person name="Hirst M."/>
            <person name="Jones S.J.M."/>
            <person name="Bohlmann J."/>
            <person name="Breuil C."/>
        </authorList>
    </citation>
    <scope>NUCLEOTIDE SEQUENCE [LARGE SCALE GENOMIC DNA]</scope>
    <source>
        <strain evidence="4">kw1407 / UAMH 11150</strain>
    </source>
</reference>
<feature type="compositionally biased region" description="Polar residues" evidence="1">
    <location>
        <begin position="17"/>
        <end position="26"/>
    </location>
</feature>
<dbReference type="InterPro" id="IPR000210">
    <property type="entry name" value="BTB/POZ_dom"/>
</dbReference>
<evidence type="ECO:0000313" key="3">
    <source>
        <dbReference type="EMBL" id="EFW99602.1"/>
    </source>
</evidence>
<evidence type="ECO:0000313" key="4">
    <source>
        <dbReference type="Proteomes" id="UP000007796"/>
    </source>
</evidence>
<dbReference type="STRING" id="655863.F0XS26"/>
<dbReference type="HOGENOM" id="CLU_618190_0_0_1"/>
<feature type="region of interest" description="Disordered" evidence="1">
    <location>
        <begin position="1"/>
        <end position="29"/>
    </location>
</feature>
<gene>
    <name evidence="3" type="ORF">CMQ_7970</name>
</gene>
<dbReference type="GeneID" id="25981573"/>
<organism evidence="4">
    <name type="scientific">Grosmannia clavigera (strain kw1407 / UAMH 11150)</name>
    <name type="common">Blue stain fungus</name>
    <name type="synonym">Graphiocladiella clavigera</name>
    <dbReference type="NCBI Taxonomy" id="655863"/>
    <lineage>
        <taxon>Eukaryota</taxon>
        <taxon>Fungi</taxon>
        <taxon>Dikarya</taxon>
        <taxon>Ascomycota</taxon>
        <taxon>Pezizomycotina</taxon>
        <taxon>Sordariomycetes</taxon>
        <taxon>Sordariomycetidae</taxon>
        <taxon>Ophiostomatales</taxon>
        <taxon>Ophiostomataceae</taxon>
        <taxon>Leptographium</taxon>
    </lineage>
</organism>